<proteinExistence type="inferred from homology"/>
<feature type="compositionally biased region" description="Basic and acidic residues" evidence="10">
    <location>
        <begin position="8"/>
        <end position="20"/>
    </location>
</feature>
<keyword evidence="12" id="KW-1185">Reference proteome</keyword>
<dbReference type="PANTHER" id="PTHR11129:SF2">
    <property type="entry name" value="GERANYLGERANYL TRANSFERASE TYPE-2 SUBUNIT ALPHA"/>
    <property type="match status" value="1"/>
</dbReference>
<dbReference type="EMBL" id="OV170225">
    <property type="protein sequence ID" value="CAH0725856.1"/>
    <property type="molecule type" value="Genomic_DNA"/>
</dbReference>
<evidence type="ECO:0000256" key="6">
    <source>
        <dbReference type="ARBA" id="ARBA00022737"/>
    </source>
</evidence>
<dbReference type="Proteomes" id="UP000838878">
    <property type="component" value="Chromosome 5"/>
</dbReference>
<evidence type="ECO:0000256" key="4">
    <source>
        <dbReference type="ARBA" id="ARBA00022602"/>
    </source>
</evidence>
<feature type="non-terminal residue" evidence="11">
    <location>
        <position position="530"/>
    </location>
</feature>
<dbReference type="InterPro" id="IPR032675">
    <property type="entry name" value="LRR_dom_sf"/>
</dbReference>
<dbReference type="Gene3D" id="3.80.10.10">
    <property type="entry name" value="Ribonuclease Inhibitor"/>
    <property type="match status" value="1"/>
</dbReference>
<comment type="similarity">
    <text evidence="1 9">Belongs to the protein prenyltransferase subunit alpha family.</text>
</comment>
<accession>A0A8J9USZ9</accession>
<protein>
    <recommendedName>
        <fullName evidence="3 9">Geranylgeranyl transferase type-2 subunit alpha</fullName>
        <ecNumber evidence="2 9">2.5.1.60</ecNumber>
    </recommendedName>
    <alternativeName>
        <fullName evidence="7 9">Geranylgeranyl transferase type II subunit alpha</fullName>
    </alternativeName>
</protein>
<dbReference type="FunFam" id="1.25.40.120:FF:000035">
    <property type="entry name" value="Geranylgeranyl transferase type-2 subunit alpha"/>
    <property type="match status" value="1"/>
</dbReference>
<organism evidence="11 12">
    <name type="scientific">Brenthis ino</name>
    <name type="common">lesser marbled fritillary</name>
    <dbReference type="NCBI Taxonomy" id="405034"/>
    <lineage>
        <taxon>Eukaryota</taxon>
        <taxon>Metazoa</taxon>
        <taxon>Ecdysozoa</taxon>
        <taxon>Arthropoda</taxon>
        <taxon>Hexapoda</taxon>
        <taxon>Insecta</taxon>
        <taxon>Pterygota</taxon>
        <taxon>Neoptera</taxon>
        <taxon>Endopterygota</taxon>
        <taxon>Lepidoptera</taxon>
        <taxon>Glossata</taxon>
        <taxon>Ditrysia</taxon>
        <taxon>Papilionoidea</taxon>
        <taxon>Nymphalidae</taxon>
        <taxon>Heliconiinae</taxon>
        <taxon>Argynnini</taxon>
        <taxon>Brenthis</taxon>
    </lineage>
</organism>
<evidence type="ECO:0000256" key="9">
    <source>
        <dbReference type="RuleBase" id="RU367120"/>
    </source>
</evidence>
<comment type="function">
    <text evidence="9">Catalyzes the transfer of a geranyl-geranyl moiety from geranyl-geranyl pyrophosphate to cysteines occuring in specific C-terminal amino acid sequences.</text>
</comment>
<evidence type="ECO:0000313" key="12">
    <source>
        <dbReference type="Proteomes" id="UP000838878"/>
    </source>
</evidence>
<keyword evidence="5 9" id="KW-0808">Transferase</keyword>
<evidence type="ECO:0000256" key="8">
    <source>
        <dbReference type="ARBA" id="ARBA00047658"/>
    </source>
</evidence>
<dbReference type="AlphaFoldDB" id="A0A8J9USZ9"/>
<keyword evidence="4 9" id="KW-0637">Prenyltransferase</keyword>
<gene>
    <name evidence="11" type="ORF">BINO364_LOCUS11395</name>
</gene>
<dbReference type="InterPro" id="IPR002088">
    <property type="entry name" value="Prenyl_trans_a"/>
</dbReference>
<evidence type="ECO:0000256" key="7">
    <source>
        <dbReference type="ARBA" id="ARBA00031267"/>
    </source>
</evidence>
<dbReference type="GO" id="GO:0005968">
    <property type="term" value="C:Rab-protein geranylgeranyltransferase complex"/>
    <property type="evidence" value="ECO:0007669"/>
    <property type="project" value="TreeGrafter"/>
</dbReference>
<dbReference type="Pfam" id="PF01239">
    <property type="entry name" value="PPTA"/>
    <property type="match status" value="5"/>
</dbReference>
<dbReference type="Gene3D" id="1.25.40.120">
    <property type="entry name" value="Protein prenylyltransferase"/>
    <property type="match status" value="1"/>
</dbReference>
<keyword evidence="6" id="KW-0677">Repeat</keyword>
<dbReference type="Gene3D" id="2.60.40.1130">
    <property type="entry name" value="Rab geranylgeranyltransferase alpha-subunit, insert domain"/>
    <property type="match status" value="1"/>
</dbReference>
<dbReference type="PANTHER" id="PTHR11129">
    <property type="entry name" value="PROTEIN FARNESYLTRANSFERASE ALPHA SUBUNIT/RAB GERANYLGERANYL TRANSFERASE ALPHA SUBUNIT"/>
    <property type="match status" value="1"/>
</dbReference>
<dbReference type="InterPro" id="IPR001611">
    <property type="entry name" value="Leu-rich_rpt"/>
</dbReference>
<evidence type="ECO:0000256" key="2">
    <source>
        <dbReference type="ARBA" id="ARBA00012656"/>
    </source>
</evidence>
<dbReference type="SUPFAM" id="SSF52058">
    <property type="entry name" value="L domain-like"/>
    <property type="match status" value="1"/>
</dbReference>
<evidence type="ECO:0000256" key="5">
    <source>
        <dbReference type="ARBA" id="ARBA00022679"/>
    </source>
</evidence>
<feature type="region of interest" description="Disordered" evidence="10">
    <location>
        <begin position="1"/>
        <end position="20"/>
    </location>
</feature>
<evidence type="ECO:0000313" key="11">
    <source>
        <dbReference type="EMBL" id="CAH0725856.1"/>
    </source>
</evidence>
<reference evidence="11" key="1">
    <citation type="submission" date="2021-12" db="EMBL/GenBank/DDBJ databases">
        <authorList>
            <person name="Martin H S."/>
        </authorList>
    </citation>
    <scope>NUCLEOTIDE SEQUENCE</scope>
</reference>
<dbReference type="GO" id="GO:0004663">
    <property type="term" value="F:Rab geranylgeranyltransferase activity"/>
    <property type="evidence" value="ECO:0007669"/>
    <property type="project" value="UniProtKB-UniRule"/>
</dbReference>
<dbReference type="PROSITE" id="PS51450">
    <property type="entry name" value="LRR"/>
    <property type="match status" value="1"/>
</dbReference>
<sequence length="530" mass="62536">MHGRIKVRTSEEEKARKEKERQEKLKIYKHAMHQILTKRKNMEQDEEQLDITGKVLLSNPDIYTLWNIRREILLILCKTKENEEEIAKLYDSELNLTEYCLKINPKSYCAWHQREWVLTTRTDPDWKKELALCNTYLKLDERNFHTWDYRRFVVSQCKPPLQDEFDFTTEKLYDNFSNYSAWHYRSKMLVELYPDLKGGRPIQDNHHKHELKMVQNAAFTDPDDTSAWFYQRWLLGAVKVTIQPVACCITSSKATIAWSKSVSKKYMENNIKVYLNSVEFIGEWKSCTGYEYDDLWILEHKLDVIDGEVKVEHILSNEQKELIICESYEPSVYVGKNEISFQNQYSEPVVEELNEQLSACRQLLALEPDNRWTLLTTTIFLHCINASLYHEEVIANLQTLKQLDSQRTGYYSDLISRWNIENQLTDNYKSTCMQYKIDFTEKITSLPHLQYYSFCKIVDLSNQELTSTILPSLVKLQHCKELNLSGNKLTTLKGFPALQLDKLNLQDNPELNLGEVTAFKEKYKNINIVF</sequence>
<dbReference type="OrthoDB" id="1658at2759"/>
<comment type="catalytic activity">
    <reaction evidence="8 9">
        <text>geranylgeranyl diphosphate + L-cysteinyl-[protein] = S-geranylgeranyl-L-cysteinyl-[protein] + diphosphate</text>
        <dbReference type="Rhea" id="RHEA:21240"/>
        <dbReference type="Rhea" id="RHEA-COMP:10131"/>
        <dbReference type="Rhea" id="RHEA-COMP:11537"/>
        <dbReference type="ChEBI" id="CHEBI:29950"/>
        <dbReference type="ChEBI" id="CHEBI:33019"/>
        <dbReference type="ChEBI" id="CHEBI:57533"/>
        <dbReference type="ChEBI" id="CHEBI:86021"/>
        <dbReference type="EC" id="2.5.1.60"/>
    </reaction>
</comment>
<dbReference type="SUPFAM" id="SSF48439">
    <property type="entry name" value="Protein prenylyltransferase"/>
    <property type="match status" value="1"/>
</dbReference>
<dbReference type="GO" id="GO:0097354">
    <property type="term" value="P:prenylation"/>
    <property type="evidence" value="ECO:0007669"/>
    <property type="project" value="UniProtKB-UniRule"/>
</dbReference>
<dbReference type="PROSITE" id="PS51147">
    <property type="entry name" value="PFTA"/>
    <property type="match status" value="3"/>
</dbReference>
<evidence type="ECO:0000256" key="10">
    <source>
        <dbReference type="SAM" id="MobiDB-lite"/>
    </source>
</evidence>
<evidence type="ECO:0000256" key="1">
    <source>
        <dbReference type="ARBA" id="ARBA00006734"/>
    </source>
</evidence>
<dbReference type="EC" id="2.5.1.60" evidence="2 9"/>
<evidence type="ECO:0000256" key="3">
    <source>
        <dbReference type="ARBA" id="ARBA00014772"/>
    </source>
</evidence>
<name>A0A8J9USZ9_9NEOP</name>